<dbReference type="SUPFAM" id="SSF53067">
    <property type="entry name" value="Actin-like ATPase domain"/>
    <property type="match status" value="1"/>
</dbReference>
<keyword evidence="2" id="KW-0479">Metal-binding</keyword>
<dbReference type="InterPro" id="IPR051805">
    <property type="entry name" value="Dehydratase_Activator_Redct"/>
</dbReference>
<evidence type="ECO:0000256" key="3">
    <source>
        <dbReference type="ARBA" id="ARBA00023004"/>
    </source>
</evidence>
<comment type="caution">
    <text evidence="6">The sequence shown here is derived from an EMBL/GenBank/DDBJ whole genome shotgun (WGS) entry which is preliminary data.</text>
</comment>
<sequence length="570" mass="64496">MIGYVCKYTPIDILESFGEKVIKIDPSISNFDNSDALMHPNMCFYSKSVLEYCLNNELNEIVLVNCCDSIRRLYDVLKTKKEFNFIHLIDVPHKSSCCSVELFKKELLRFIKHYEHYSGKIFNVNDFKNILLNKISNGNNKPANTTSLNIAVLGARCKNSLIHIIENCNVKVAYNFTCTGNNITYSNFGENEDLLTYYSQNLLKSFPCLRMAALNKRYEVINENKKNITGIIYHTVKFCDFYSYEYTRLKNKIHLPMLKIETDYTEQSEGQLQTRIEAFIESLKVKQYTNNNLSTKYKRDINIIVDKYLDKKLVMGIDSGSTSTNAVIMDENKKIISYSIVRTSAKSSIGAENAFKEALRKANITKKDISYIISTGYGRVSIPFANENVTEITCHAKGVHFLNERVRTIIDIGGQDSKTIRLDANGNVIDFAMNDKCAAGTGRFLEMMARTLEISIDELGPLSLKWKENINITSMCSVFAESEVISLIAQNKEKSDIIHGLCNSISSRTISLIDRIKREGAFMITGGVAKNIGVVKALEKKLKEKIYIPEEPEIVGALGAAIISLEKFKL</sequence>
<dbReference type="InterPro" id="IPR043129">
    <property type="entry name" value="ATPase_NBD"/>
</dbReference>
<evidence type="ECO:0000256" key="4">
    <source>
        <dbReference type="ARBA" id="ARBA00023014"/>
    </source>
</evidence>
<accession>A0ABT4CQ84</accession>
<name>A0ABT4CQ84_9CLOT</name>
<dbReference type="InterPro" id="IPR002731">
    <property type="entry name" value="ATPase_BadF"/>
</dbReference>
<dbReference type="InterPro" id="IPR010327">
    <property type="entry name" value="FldB/FldC_alpha/beta"/>
</dbReference>
<evidence type="ECO:0000313" key="6">
    <source>
        <dbReference type="EMBL" id="MCY6371207.1"/>
    </source>
</evidence>
<dbReference type="Pfam" id="PF06050">
    <property type="entry name" value="HGD-D"/>
    <property type="match status" value="2"/>
</dbReference>
<protein>
    <submittedName>
        <fullName evidence="6">Acyl-CoA dehydratase activase</fullName>
    </submittedName>
</protein>
<reference evidence="6" key="1">
    <citation type="submission" date="2022-12" db="EMBL/GenBank/DDBJ databases">
        <authorList>
            <person name="Wang J."/>
        </authorList>
    </citation>
    <scope>NUCLEOTIDE SEQUENCE</scope>
    <source>
        <strain evidence="6">HY-42-06</strain>
    </source>
</reference>
<keyword evidence="7" id="KW-1185">Reference proteome</keyword>
<evidence type="ECO:0000259" key="5">
    <source>
        <dbReference type="Pfam" id="PF01869"/>
    </source>
</evidence>
<dbReference type="Pfam" id="PF01869">
    <property type="entry name" value="BcrAD_BadFG"/>
    <property type="match status" value="1"/>
</dbReference>
<dbReference type="Proteomes" id="UP001079657">
    <property type="component" value="Unassembled WGS sequence"/>
</dbReference>
<organism evidence="6 7">
    <name type="scientific">Clostridium ganghwense</name>
    <dbReference type="NCBI Taxonomy" id="312089"/>
    <lineage>
        <taxon>Bacteria</taxon>
        <taxon>Bacillati</taxon>
        <taxon>Bacillota</taxon>
        <taxon>Clostridia</taxon>
        <taxon>Eubacteriales</taxon>
        <taxon>Clostridiaceae</taxon>
        <taxon>Clostridium</taxon>
    </lineage>
</organism>
<dbReference type="Gene3D" id="3.30.420.40">
    <property type="match status" value="2"/>
</dbReference>
<dbReference type="EMBL" id="JAPQES010000003">
    <property type="protein sequence ID" value="MCY6371207.1"/>
    <property type="molecule type" value="Genomic_DNA"/>
</dbReference>
<evidence type="ECO:0000256" key="2">
    <source>
        <dbReference type="ARBA" id="ARBA00022723"/>
    </source>
</evidence>
<dbReference type="PANTHER" id="PTHR32329">
    <property type="entry name" value="BIFUNCTIONAL PROTEIN [INCLUDES 2-HYDROXYACYL-COA DEHYDRATASE (N-TER) AND ITS ACTIVATOR DOMAIN (C_TERM)-RELATED"/>
    <property type="match status" value="1"/>
</dbReference>
<dbReference type="NCBIfam" id="TIGR00241">
    <property type="entry name" value="CoA_E_activ"/>
    <property type="match status" value="1"/>
</dbReference>
<evidence type="ECO:0000256" key="1">
    <source>
        <dbReference type="ARBA" id="ARBA00001966"/>
    </source>
</evidence>
<dbReference type="Gene3D" id="3.40.50.11900">
    <property type="match status" value="1"/>
</dbReference>
<keyword evidence="4" id="KW-0411">Iron-sulfur</keyword>
<dbReference type="Gene3D" id="3.40.50.11890">
    <property type="match status" value="1"/>
</dbReference>
<dbReference type="CDD" id="cd24036">
    <property type="entry name" value="ASKHA_NBD_BcrAD_BadFG_HgdC_HadI"/>
    <property type="match status" value="1"/>
</dbReference>
<comment type="cofactor">
    <cofactor evidence="1">
        <name>[4Fe-4S] cluster</name>
        <dbReference type="ChEBI" id="CHEBI:49883"/>
    </cofactor>
</comment>
<gene>
    <name evidence="6" type="ORF">OXH55_11225</name>
</gene>
<evidence type="ECO:0000313" key="7">
    <source>
        <dbReference type="Proteomes" id="UP001079657"/>
    </source>
</evidence>
<dbReference type="RefSeq" id="WP_268050066.1">
    <property type="nucleotide sequence ID" value="NZ_JAPQES010000003.1"/>
</dbReference>
<feature type="domain" description="ATPase BadF/BadG/BcrA/BcrD type" evidence="5">
    <location>
        <begin position="316"/>
        <end position="563"/>
    </location>
</feature>
<dbReference type="InterPro" id="IPR008275">
    <property type="entry name" value="CoA_E_activase_dom"/>
</dbReference>
<dbReference type="PANTHER" id="PTHR32329:SF2">
    <property type="entry name" value="BIFUNCTIONAL PROTEIN [INCLUDES 2-HYDROXYACYL-COA DEHYDRATASE (N-TER) AND ITS ACTIVATOR DOMAIN (C_TERM)"/>
    <property type="match status" value="1"/>
</dbReference>
<keyword evidence="3" id="KW-0408">Iron</keyword>
<proteinExistence type="predicted"/>